<dbReference type="InterPro" id="IPR036249">
    <property type="entry name" value="Thioredoxin-like_sf"/>
</dbReference>
<evidence type="ECO:0000313" key="3">
    <source>
        <dbReference type="EMBL" id="REL29632.1"/>
    </source>
</evidence>
<evidence type="ECO:0000259" key="1">
    <source>
        <dbReference type="PROSITE" id="PS50404"/>
    </source>
</evidence>
<dbReference type="EMBL" id="QUOT01000001">
    <property type="protein sequence ID" value="REL29632.1"/>
    <property type="molecule type" value="Genomic_DNA"/>
</dbReference>
<dbReference type="InterPro" id="IPR036282">
    <property type="entry name" value="Glutathione-S-Trfase_C_sf"/>
</dbReference>
<dbReference type="InterPro" id="IPR004045">
    <property type="entry name" value="Glutathione_S-Trfase_N"/>
</dbReference>
<dbReference type="InterPro" id="IPR010987">
    <property type="entry name" value="Glutathione-S-Trfase_C-like"/>
</dbReference>
<dbReference type="PANTHER" id="PTHR44051:SF8">
    <property type="entry name" value="GLUTATHIONE S-TRANSFERASE GSTA"/>
    <property type="match status" value="1"/>
</dbReference>
<dbReference type="SFLD" id="SFLDS00019">
    <property type="entry name" value="Glutathione_Transferase_(cytos"/>
    <property type="match status" value="1"/>
</dbReference>
<organism evidence="3 4">
    <name type="scientific">Thalassotalea euphylliae</name>
    <dbReference type="NCBI Taxonomy" id="1655234"/>
    <lineage>
        <taxon>Bacteria</taxon>
        <taxon>Pseudomonadati</taxon>
        <taxon>Pseudomonadota</taxon>
        <taxon>Gammaproteobacteria</taxon>
        <taxon>Alteromonadales</taxon>
        <taxon>Colwelliaceae</taxon>
        <taxon>Thalassotalea</taxon>
    </lineage>
</organism>
<gene>
    <name evidence="3" type="ORF">DXX94_02270</name>
</gene>
<protein>
    <submittedName>
        <fullName evidence="3">Glutathione S-transferase family protein</fullName>
    </submittedName>
</protein>
<dbReference type="PROSITE" id="PS50404">
    <property type="entry name" value="GST_NTER"/>
    <property type="match status" value="1"/>
</dbReference>
<dbReference type="Pfam" id="PF13409">
    <property type="entry name" value="GST_N_2"/>
    <property type="match status" value="1"/>
</dbReference>
<dbReference type="SUPFAM" id="SSF47616">
    <property type="entry name" value="GST C-terminal domain-like"/>
    <property type="match status" value="1"/>
</dbReference>
<reference evidence="4" key="1">
    <citation type="submission" date="2018-08" db="EMBL/GenBank/DDBJ databases">
        <title>Thalassotalea euphylliae genome.</title>
        <authorList>
            <person name="Summers S."/>
            <person name="Rice S.A."/>
            <person name="Freckelton M.L."/>
            <person name="Nedved B.T."/>
            <person name="Hadfield M.G."/>
        </authorList>
    </citation>
    <scope>NUCLEOTIDE SEQUENCE [LARGE SCALE GENOMIC DNA]</scope>
    <source>
        <strain evidence="4">H3</strain>
    </source>
</reference>
<dbReference type="SFLD" id="SFLDG00358">
    <property type="entry name" value="Main_(cytGST)"/>
    <property type="match status" value="1"/>
</dbReference>
<dbReference type="Gene3D" id="1.20.1050.10">
    <property type="match status" value="1"/>
</dbReference>
<dbReference type="InterPro" id="IPR004046">
    <property type="entry name" value="GST_C"/>
</dbReference>
<dbReference type="RefSeq" id="WP_116013597.1">
    <property type="nucleotide sequence ID" value="NZ_QUOT01000001.1"/>
</dbReference>
<keyword evidence="3" id="KW-0808">Transferase</keyword>
<dbReference type="AlphaFoldDB" id="A0A3E0U0M5"/>
<feature type="domain" description="GST C-terminal" evidence="2">
    <location>
        <begin position="86"/>
        <end position="206"/>
    </location>
</feature>
<comment type="caution">
    <text evidence="3">The sequence shown here is derived from an EMBL/GenBank/DDBJ whole genome shotgun (WGS) entry which is preliminary data.</text>
</comment>
<dbReference type="Proteomes" id="UP000256899">
    <property type="component" value="Unassembled WGS sequence"/>
</dbReference>
<evidence type="ECO:0000313" key="4">
    <source>
        <dbReference type="Proteomes" id="UP000256899"/>
    </source>
</evidence>
<sequence length="206" mass="23304">MKLFTFPPAPNPLRVSYFLKYKGLEIETEIIDLKEKQQFNAEYVAVNPNATVPALLLDDNTLLTDSIAICAYLERKHPEKPLFGQNDEEYAQVIGWCHKLYVEGFSAVAEVLRNGSEFFADRALPGLTPIKQLPALVERGQTRIGLFWNMLDKHLSEREFVAASGFSQADIDAYAICQFASWVKASIPPECENLNRWHQQVAAILD</sequence>
<evidence type="ECO:0000259" key="2">
    <source>
        <dbReference type="PROSITE" id="PS50405"/>
    </source>
</evidence>
<keyword evidence="4" id="KW-1185">Reference proteome</keyword>
<proteinExistence type="predicted"/>
<dbReference type="Gene3D" id="3.40.30.10">
    <property type="entry name" value="Glutaredoxin"/>
    <property type="match status" value="1"/>
</dbReference>
<accession>A0A3E0U0M5</accession>
<dbReference type="Pfam" id="PF00043">
    <property type="entry name" value="GST_C"/>
    <property type="match status" value="1"/>
</dbReference>
<name>A0A3E0U0M5_9GAMM</name>
<feature type="domain" description="GST N-terminal" evidence="1">
    <location>
        <begin position="1"/>
        <end position="81"/>
    </location>
</feature>
<dbReference type="GO" id="GO:0016740">
    <property type="term" value="F:transferase activity"/>
    <property type="evidence" value="ECO:0007669"/>
    <property type="project" value="UniProtKB-KW"/>
</dbReference>
<dbReference type="PROSITE" id="PS50405">
    <property type="entry name" value="GST_CTER"/>
    <property type="match status" value="1"/>
</dbReference>
<dbReference type="PANTHER" id="PTHR44051">
    <property type="entry name" value="GLUTATHIONE S-TRANSFERASE-RELATED"/>
    <property type="match status" value="1"/>
</dbReference>
<dbReference type="InterPro" id="IPR040079">
    <property type="entry name" value="Glutathione_S-Trfase"/>
</dbReference>
<dbReference type="SUPFAM" id="SSF52833">
    <property type="entry name" value="Thioredoxin-like"/>
    <property type="match status" value="1"/>
</dbReference>